<evidence type="ECO:0000313" key="2">
    <source>
        <dbReference type="Proteomes" id="UP000187261"/>
    </source>
</evidence>
<dbReference type="STRING" id="1121284.SAMN05660493_02107"/>
<dbReference type="Gene3D" id="3.90.550.10">
    <property type="entry name" value="Spore Coat Polysaccharide Biosynthesis Protein SpsA, Chain A"/>
    <property type="match status" value="1"/>
</dbReference>
<dbReference type="EMBL" id="FTPU01000022">
    <property type="protein sequence ID" value="SIT97390.1"/>
    <property type="molecule type" value="Genomic_DNA"/>
</dbReference>
<dbReference type="OrthoDB" id="1309140at2"/>
<organism evidence="1 2">
    <name type="scientific">Epilithonimonas bovis DSM 19482</name>
    <dbReference type="NCBI Taxonomy" id="1121284"/>
    <lineage>
        <taxon>Bacteria</taxon>
        <taxon>Pseudomonadati</taxon>
        <taxon>Bacteroidota</taxon>
        <taxon>Flavobacteriia</taxon>
        <taxon>Flavobacteriales</taxon>
        <taxon>Weeksellaceae</taxon>
        <taxon>Chryseobacterium group</taxon>
        <taxon>Epilithonimonas</taxon>
    </lineage>
</organism>
<dbReference type="AlphaFoldDB" id="A0A1U7PZM0"/>
<protein>
    <recommendedName>
        <fullName evidence="3">Glycosyl transferase family 2</fullName>
    </recommendedName>
</protein>
<accession>A0A1U7PZM0</accession>
<name>A0A1U7PZM0_9FLAO</name>
<dbReference type="SUPFAM" id="SSF53448">
    <property type="entry name" value="Nucleotide-diphospho-sugar transferases"/>
    <property type="match status" value="1"/>
</dbReference>
<gene>
    <name evidence="1" type="ORF">SAMN05660493_02107</name>
</gene>
<keyword evidence="2" id="KW-1185">Reference proteome</keyword>
<evidence type="ECO:0000313" key="1">
    <source>
        <dbReference type="EMBL" id="SIT97390.1"/>
    </source>
</evidence>
<evidence type="ECO:0008006" key="3">
    <source>
        <dbReference type="Google" id="ProtNLM"/>
    </source>
</evidence>
<dbReference type="InterPro" id="IPR029044">
    <property type="entry name" value="Nucleotide-diphossugar_trans"/>
</dbReference>
<sequence>MNILIKSFYRPHLLDRCLRSIYERVSDAKDIEITVLDDGTPQKYLDKIKQKYPQVKFEFSKFRDEKIKKLDYHLQGIEQYHDVRIPTDLWYDAIAKSSDFLIITEDDVWFVDDFNMHLYAQEMEKYNIHLLKLGRILEKDSDIIPHHQLTDTISYHQPHFIIRSKKFYGILLNNTAHIRTFLERCQLLPKRWVMQLWVMYDIPMGMYRKDYLLFLWKDKYKRVIEQLQLKNAVEWAFRHKGKSKYTLMTNRVMATSYRSSASFNAFNIEENFDLIKFNHILNELWLNGQFDEYQNYPNDFSVDYIYNILAEKENTEFAERWKKWTESFIEMHKES</sequence>
<dbReference type="Proteomes" id="UP000187261">
    <property type="component" value="Unassembled WGS sequence"/>
</dbReference>
<reference evidence="2" key="1">
    <citation type="submission" date="2016-10" db="EMBL/GenBank/DDBJ databases">
        <authorList>
            <person name="Varghese N."/>
            <person name="Submissions S."/>
        </authorList>
    </citation>
    <scope>NUCLEOTIDE SEQUENCE [LARGE SCALE GENOMIC DNA]</scope>
    <source>
        <strain evidence="2">DSM 19482</strain>
    </source>
</reference>
<dbReference type="RefSeq" id="WP_076783553.1">
    <property type="nucleotide sequence ID" value="NZ_FTPU01000022.1"/>
</dbReference>
<proteinExistence type="predicted"/>